<feature type="transmembrane region" description="Helical" evidence="7">
    <location>
        <begin position="142"/>
        <end position="163"/>
    </location>
</feature>
<feature type="transmembrane region" description="Helical" evidence="7">
    <location>
        <begin position="21"/>
        <end position="39"/>
    </location>
</feature>
<evidence type="ECO:0000256" key="3">
    <source>
        <dbReference type="ARBA" id="ARBA00022692"/>
    </source>
</evidence>
<keyword evidence="5 7" id="KW-1133">Transmembrane helix</keyword>
<keyword evidence="6 7" id="KW-0472">Membrane</keyword>
<evidence type="ECO:0000259" key="8">
    <source>
        <dbReference type="Pfam" id="PF01694"/>
    </source>
</evidence>
<evidence type="ECO:0000256" key="7">
    <source>
        <dbReference type="SAM" id="Phobius"/>
    </source>
</evidence>
<evidence type="ECO:0000313" key="11">
    <source>
        <dbReference type="Proteomes" id="UP001476282"/>
    </source>
</evidence>
<keyword evidence="11" id="KW-1185">Reference proteome</keyword>
<evidence type="ECO:0000256" key="1">
    <source>
        <dbReference type="ARBA" id="ARBA00004141"/>
    </source>
</evidence>
<sequence length="302" mass="33140">MGFADRDYQARQVTRPALPPVTKALLIANVVVFLLDFVFRSERGLLVDGIAMTGPFEQYGAFNVSQAFLHGQLWRLVTFQFLHFSLGHIFFNMIGVYVFAPWVERWWGSKSFAAYYLLCGAAGAVFFSLLMSIGLLPNANSVQSNLVGASAGVFGLLFAVYRIAPGARVALLIPPVTLTMRQLALVFAGLAMLTILGGLIFPNASWFANSGGEAGHLGGALMGLLLMRFPGVLGKGTAVREKVIRPRQFRHRRAGKIRPRTEVDLHSESEVDRILEKVSSEGIGSLTEEERAILQEASQRPR</sequence>
<feature type="transmembrane region" description="Helical" evidence="7">
    <location>
        <begin position="214"/>
        <end position="233"/>
    </location>
</feature>
<organism evidence="10 11">
    <name type="scientific">Haloferula sargassicola</name>
    <dbReference type="NCBI Taxonomy" id="490096"/>
    <lineage>
        <taxon>Bacteria</taxon>
        <taxon>Pseudomonadati</taxon>
        <taxon>Verrucomicrobiota</taxon>
        <taxon>Verrucomicrobiia</taxon>
        <taxon>Verrucomicrobiales</taxon>
        <taxon>Verrucomicrobiaceae</taxon>
        <taxon>Haloferula</taxon>
    </lineage>
</organism>
<comment type="caution">
    <text evidence="10">The sequence shown here is derived from an EMBL/GenBank/DDBJ whole genome shotgun (WGS) entry which is preliminary data.</text>
</comment>
<dbReference type="Gene3D" id="1.20.1540.10">
    <property type="entry name" value="Rhomboid-like"/>
    <property type="match status" value="1"/>
</dbReference>
<dbReference type="PANTHER" id="PTHR43731:SF14">
    <property type="entry name" value="PRESENILIN-ASSOCIATED RHOMBOID-LIKE PROTEIN, MITOCHONDRIAL"/>
    <property type="match status" value="1"/>
</dbReference>
<dbReference type="Pfam" id="PF01694">
    <property type="entry name" value="Rhomboid"/>
    <property type="match status" value="1"/>
</dbReference>
<feature type="transmembrane region" description="Helical" evidence="7">
    <location>
        <begin position="183"/>
        <end position="202"/>
    </location>
</feature>
<gene>
    <name evidence="10" type="ORF">Hsar01_04040</name>
</gene>
<reference evidence="10 11" key="1">
    <citation type="submission" date="2024-02" db="EMBL/GenBank/DDBJ databases">
        <title>Haloferula sargassicola NBRC 104335.</title>
        <authorList>
            <person name="Ichikawa N."/>
            <person name="Katano-Makiyama Y."/>
            <person name="Hidaka K."/>
        </authorList>
    </citation>
    <scope>NUCLEOTIDE SEQUENCE [LARGE SCALE GENOMIC DNA]</scope>
    <source>
        <strain evidence="10 11">NBRC 104335</strain>
    </source>
</reference>
<feature type="domain" description="Peptidase S54 rhomboid" evidence="8">
    <location>
        <begin position="71"/>
        <end position="227"/>
    </location>
</feature>
<feature type="domain" description="DUF6576" evidence="9">
    <location>
        <begin position="267"/>
        <end position="300"/>
    </location>
</feature>
<evidence type="ECO:0008006" key="12">
    <source>
        <dbReference type="Google" id="ProtNLM"/>
    </source>
</evidence>
<dbReference type="Pfam" id="PF20216">
    <property type="entry name" value="DUF6576"/>
    <property type="match status" value="1"/>
</dbReference>
<evidence type="ECO:0000259" key="9">
    <source>
        <dbReference type="Pfam" id="PF20216"/>
    </source>
</evidence>
<evidence type="ECO:0000256" key="2">
    <source>
        <dbReference type="ARBA" id="ARBA00009045"/>
    </source>
</evidence>
<keyword evidence="4" id="KW-0378">Hydrolase</keyword>
<evidence type="ECO:0000256" key="4">
    <source>
        <dbReference type="ARBA" id="ARBA00022801"/>
    </source>
</evidence>
<evidence type="ECO:0000256" key="6">
    <source>
        <dbReference type="ARBA" id="ARBA00023136"/>
    </source>
</evidence>
<dbReference type="PANTHER" id="PTHR43731">
    <property type="entry name" value="RHOMBOID PROTEASE"/>
    <property type="match status" value="1"/>
</dbReference>
<protein>
    <recommendedName>
        <fullName evidence="12">Rhomboid family intramembrane serine protease</fullName>
    </recommendedName>
</protein>
<dbReference type="Proteomes" id="UP001476282">
    <property type="component" value="Unassembled WGS sequence"/>
</dbReference>
<comment type="similarity">
    <text evidence="2">Belongs to the peptidase S54 family.</text>
</comment>
<evidence type="ECO:0000256" key="5">
    <source>
        <dbReference type="ARBA" id="ARBA00022989"/>
    </source>
</evidence>
<dbReference type="SUPFAM" id="SSF144091">
    <property type="entry name" value="Rhomboid-like"/>
    <property type="match status" value="1"/>
</dbReference>
<keyword evidence="3 7" id="KW-0812">Transmembrane</keyword>
<dbReference type="RefSeq" id="WP_353568901.1">
    <property type="nucleotide sequence ID" value="NZ_BAABRI010000036.1"/>
</dbReference>
<evidence type="ECO:0000313" key="10">
    <source>
        <dbReference type="EMBL" id="GAA5484792.1"/>
    </source>
</evidence>
<dbReference type="EMBL" id="BAABRI010000036">
    <property type="protein sequence ID" value="GAA5484792.1"/>
    <property type="molecule type" value="Genomic_DNA"/>
</dbReference>
<dbReference type="InterPro" id="IPR046483">
    <property type="entry name" value="DUF6576"/>
</dbReference>
<dbReference type="InterPro" id="IPR035952">
    <property type="entry name" value="Rhomboid-like_sf"/>
</dbReference>
<accession>A0ABP9UVN6</accession>
<feature type="transmembrane region" description="Helical" evidence="7">
    <location>
        <begin position="112"/>
        <end position="136"/>
    </location>
</feature>
<proteinExistence type="inferred from homology"/>
<dbReference type="InterPro" id="IPR022764">
    <property type="entry name" value="Peptidase_S54_rhomboid_dom"/>
</dbReference>
<name>A0ABP9UVN6_9BACT</name>
<dbReference type="InterPro" id="IPR050925">
    <property type="entry name" value="Rhomboid_protease_S54"/>
</dbReference>
<feature type="transmembrane region" description="Helical" evidence="7">
    <location>
        <begin position="81"/>
        <end position="100"/>
    </location>
</feature>
<comment type="subcellular location">
    <subcellularLocation>
        <location evidence="1">Membrane</location>
        <topology evidence="1">Multi-pass membrane protein</topology>
    </subcellularLocation>
</comment>